<keyword evidence="3" id="KW-0648">Protein biosynthesis</keyword>
<evidence type="ECO:0000256" key="3">
    <source>
        <dbReference type="ARBA" id="ARBA00022917"/>
    </source>
</evidence>
<dbReference type="SUPFAM" id="SSF50465">
    <property type="entry name" value="EF-Tu/eEF-1alpha/eIF2-gamma C-terminal domain"/>
    <property type="match status" value="1"/>
</dbReference>
<dbReference type="RefSeq" id="WP_159491908.1">
    <property type="nucleotide sequence ID" value="NZ_BLIP01000003.1"/>
</dbReference>
<dbReference type="GO" id="GO:0005829">
    <property type="term" value="C:cytosol"/>
    <property type="evidence" value="ECO:0007669"/>
    <property type="project" value="TreeGrafter"/>
</dbReference>
<dbReference type="InterPro" id="IPR050055">
    <property type="entry name" value="EF-Tu_GTPase"/>
</dbReference>
<keyword evidence="9" id="KW-1185">Reference proteome</keyword>
<organism evidence="6 8">
    <name type="scientific">Streptomyces nigrescens</name>
    <dbReference type="NCBI Taxonomy" id="1920"/>
    <lineage>
        <taxon>Bacteria</taxon>
        <taxon>Bacillati</taxon>
        <taxon>Actinomycetota</taxon>
        <taxon>Actinomycetes</taxon>
        <taxon>Kitasatosporales</taxon>
        <taxon>Streptomycetaceae</taxon>
        <taxon>Streptomyces</taxon>
    </lineage>
</organism>
<dbReference type="Proteomes" id="UP000429552">
    <property type="component" value="Unassembled WGS sequence"/>
</dbReference>
<dbReference type="Pfam" id="PF03143">
    <property type="entry name" value="GTP_EFTU_D3"/>
    <property type="match status" value="1"/>
</dbReference>
<evidence type="ECO:0000259" key="5">
    <source>
        <dbReference type="Pfam" id="PF03143"/>
    </source>
</evidence>
<dbReference type="InterPro" id="IPR009000">
    <property type="entry name" value="Transl_B-barrel_sf"/>
</dbReference>
<dbReference type="GO" id="GO:0005525">
    <property type="term" value="F:GTP binding"/>
    <property type="evidence" value="ECO:0007669"/>
    <property type="project" value="UniProtKB-KW"/>
</dbReference>
<evidence type="ECO:0000313" key="7">
    <source>
        <dbReference type="EMBL" id="WAU09226.1"/>
    </source>
</evidence>
<evidence type="ECO:0000256" key="4">
    <source>
        <dbReference type="ARBA" id="ARBA00023134"/>
    </source>
</evidence>
<dbReference type="InterPro" id="IPR004160">
    <property type="entry name" value="Transl_elong_EFTu/EF1A_C"/>
</dbReference>
<dbReference type="GO" id="GO:0003746">
    <property type="term" value="F:translation elongation factor activity"/>
    <property type="evidence" value="ECO:0007669"/>
    <property type="project" value="UniProtKB-KW"/>
</dbReference>
<dbReference type="EMBL" id="BLIP01000003">
    <property type="protein sequence ID" value="GFE27278.1"/>
    <property type="molecule type" value="Genomic_DNA"/>
</dbReference>
<dbReference type="PANTHER" id="PTHR43721:SF22">
    <property type="entry name" value="ELONGATION FACTOR TU, MITOCHONDRIAL"/>
    <property type="match status" value="1"/>
</dbReference>
<dbReference type="SUPFAM" id="SSF50447">
    <property type="entry name" value="Translation proteins"/>
    <property type="match status" value="1"/>
</dbReference>
<dbReference type="PANTHER" id="PTHR43721">
    <property type="entry name" value="ELONGATION FACTOR TU-RELATED"/>
    <property type="match status" value="1"/>
</dbReference>
<reference evidence="6 8" key="1">
    <citation type="submission" date="2019-12" db="EMBL/GenBank/DDBJ databases">
        <title>Whole genome shotgun sequence of Streptomyces libani subsp. libani NBRC 13452.</title>
        <authorList>
            <person name="Ichikawa N."/>
            <person name="Kimura A."/>
            <person name="Kitahashi Y."/>
            <person name="Komaki H."/>
            <person name="Tamura T."/>
        </authorList>
    </citation>
    <scope>NUCLEOTIDE SEQUENCE [LARGE SCALE GENOMIC DNA]</scope>
    <source>
        <strain evidence="6 8">NBRC 13452</strain>
    </source>
</reference>
<evidence type="ECO:0000313" key="6">
    <source>
        <dbReference type="EMBL" id="GFE27278.1"/>
    </source>
</evidence>
<dbReference type="Proteomes" id="UP001210169">
    <property type="component" value="Chromosome"/>
</dbReference>
<sequence length="195" mass="20676">MILPELQQPPPFLMPISDVFSLHQGRSVLWTGAIERGEVRKGDEVEIVGLDGGGCGVVTDIDALGKRVNQAGAGMHVGLVMRGARVCDGRRGHVVAAPGSMGAHTYFTADIKLLSEEEGGRDILPGDRLLFHVHTAAVWGAVTLPHGLDAVPPQGKATVSITLDKPLALEEGRRFAFRHHSRAAGSGTVTRLLAQ</sequence>
<evidence type="ECO:0000313" key="8">
    <source>
        <dbReference type="Proteomes" id="UP000429552"/>
    </source>
</evidence>
<feature type="domain" description="Translation elongation factor EFTu/EF1A C-terminal" evidence="5">
    <location>
        <begin position="102"/>
        <end position="192"/>
    </location>
</feature>
<evidence type="ECO:0000256" key="2">
    <source>
        <dbReference type="ARBA" id="ARBA00022768"/>
    </source>
</evidence>
<dbReference type="Gene3D" id="2.40.30.10">
    <property type="entry name" value="Translation factors"/>
    <property type="match status" value="2"/>
</dbReference>
<dbReference type="EMBL" id="CP114203">
    <property type="protein sequence ID" value="WAU09226.1"/>
    <property type="molecule type" value="Genomic_DNA"/>
</dbReference>
<dbReference type="AlphaFoldDB" id="A0A640TUI2"/>
<keyword evidence="1" id="KW-0547">Nucleotide-binding</keyword>
<keyword evidence="4" id="KW-0342">GTP-binding</keyword>
<evidence type="ECO:0000313" key="9">
    <source>
        <dbReference type="Proteomes" id="UP001210169"/>
    </source>
</evidence>
<name>A0A640TUI2_STRNI</name>
<proteinExistence type="predicted"/>
<protein>
    <recommendedName>
        <fullName evidence="5">Translation elongation factor EFTu/EF1A C-terminal domain-containing protein</fullName>
    </recommendedName>
</protein>
<dbReference type="InterPro" id="IPR009001">
    <property type="entry name" value="Transl_elong_EF1A/Init_IF2_C"/>
</dbReference>
<dbReference type="GeneID" id="301337141"/>
<reference evidence="7 9" key="2">
    <citation type="submission" date="2022-12" db="EMBL/GenBank/DDBJ databases">
        <authorList>
            <person name="Ruckert C."/>
            <person name="Busche T."/>
            <person name="Kalinowski J."/>
            <person name="Wittmann C."/>
        </authorList>
    </citation>
    <scope>NUCLEOTIDE SEQUENCE [LARGE SCALE GENOMIC DNA]</scope>
    <source>
        <strain evidence="7 9">DSM 40276</strain>
    </source>
</reference>
<evidence type="ECO:0000256" key="1">
    <source>
        <dbReference type="ARBA" id="ARBA00022741"/>
    </source>
</evidence>
<gene>
    <name evidence="6" type="ORF">Sliba_77310</name>
    <name evidence="7" type="ORF">STRNI_008002</name>
</gene>
<accession>A0A640TUI2</accession>
<keyword evidence="2" id="KW-0251">Elongation factor</keyword>